<protein>
    <submittedName>
        <fullName evidence="1">Uncharacterized protein</fullName>
    </submittedName>
</protein>
<evidence type="ECO:0000313" key="1">
    <source>
        <dbReference type="EMBL" id="MBC6490687.1"/>
    </source>
</evidence>
<reference evidence="1 2" key="1">
    <citation type="submission" date="2016-07" db="EMBL/GenBank/DDBJ databases">
        <title>Genome analysis of Flavihumibacter stibioxidans YS-17.</title>
        <authorList>
            <person name="Shi K."/>
            <person name="Han Y."/>
            <person name="Wang G."/>
        </authorList>
    </citation>
    <scope>NUCLEOTIDE SEQUENCE [LARGE SCALE GENOMIC DNA]</scope>
    <source>
        <strain evidence="1 2">YS-17</strain>
    </source>
</reference>
<accession>A0ABR7M6S6</accession>
<dbReference type="Proteomes" id="UP000765802">
    <property type="component" value="Unassembled WGS sequence"/>
</dbReference>
<organism evidence="1 2">
    <name type="scientific">Flavihumibacter stibioxidans</name>
    <dbReference type="NCBI Taxonomy" id="1834163"/>
    <lineage>
        <taxon>Bacteria</taxon>
        <taxon>Pseudomonadati</taxon>
        <taxon>Bacteroidota</taxon>
        <taxon>Chitinophagia</taxon>
        <taxon>Chitinophagales</taxon>
        <taxon>Chitinophagaceae</taxon>
        <taxon>Flavihumibacter</taxon>
    </lineage>
</organism>
<dbReference type="EMBL" id="MBUA01000007">
    <property type="protein sequence ID" value="MBC6490687.1"/>
    <property type="molecule type" value="Genomic_DNA"/>
</dbReference>
<sequence length="68" mass="7724">MSCCFVPHFTIRFAPAPRGTVHLNNDTIAHDPKPKVAPLTTYLAAATMNLVYTPRERSYYILLNHPLR</sequence>
<evidence type="ECO:0000313" key="2">
    <source>
        <dbReference type="Proteomes" id="UP000765802"/>
    </source>
</evidence>
<name>A0ABR7M6S6_9BACT</name>
<proteinExistence type="predicted"/>
<comment type="caution">
    <text evidence="1">The sequence shown here is derived from an EMBL/GenBank/DDBJ whole genome shotgun (WGS) entry which is preliminary data.</text>
</comment>
<keyword evidence="2" id="KW-1185">Reference proteome</keyword>
<gene>
    <name evidence="1" type="ORF">BC349_19645</name>
</gene>